<feature type="domain" description="AAA+ ATPase" evidence="4">
    <location>
        <begin position="336"/>
        <end position="519"/>
    </location>
</feature>
<dbReference type="GO" id="GO:0005524">
    <property type="term" value="F:ATP binding"/>
    <property type="evidence" value="ECO:0007669"/>
    <property type="project" value="UniProtKB-UniRule"/>
</dbReference>
<keyword evidence="1 3" id="KW-0547">Nucleotide-binding</keyword>
<dbReference type="InterPro" id="IPR010994">
    <property type="entry name" value="RuvA_2-like"/>
</dbReference>
<comment type="caution">
    <text evidence="5">The sequence shown here is derived from an EMBL/GenBank/DDBJ whole genome shotgun (WGS) entry which is preliminary data.</text>
</comment>
<keyword evidence="3" id="KW-0238">DNA-binding</keyword>
<keyword evidence="2 3" id="KW-0067">ATP-binding</keyword>
<dbReference type="InterPro" id="IPR055446">
    <property type="entry name" value="RecD2_N_OB"/>
</dbReference>
<dbReference type="GO" id="GO:0043139">
    <property type="term" value="F:5'-3' DNA helicase activity"/>
    <property type="evidence" value="ECO:0007669"/>
    <property type="project" value="UniProtKB-UniRule"/>
</dbReference>
<evidence type="ECO:0000313" key="5">
    <source>
        <dbReference type="EMBL" id="MBC8532761.1"/>
    </source>
</evidence>
<dbReference type="InterPro" id="IPR027417">
    <property type="entry name" value="P-loop_NTPase"/>
</dbReference>
<dbReference type="EMBL" id="JACRSN010000002">
    <property type="protein sequence ID" value="MBC8532761.1"/>
    <property type="molecule type" value="Genomic_DNA"/>
</dbReference>
<dbReference type="Pfam" id="PF23139">
    <property type="entry name" value="OB_YrrC"/>
    <property type="match status" value="1"/>
</dbReference>
<evidence type="ECO:0000256" key="2">
    <source>
        <dbReference type="ARBA" id="ARBA00022840"/>
    </source>
</evidence>
<keyword evidence="3" id="KW-0378">Hydrolase</keyword>
<evidence type="ECO:0000313" key="6">
    <source>
        <dbReference type="Proteomes" id="UP000651482"/>
    </source>
</evidence>
<dbReference type="CDD" id="cd17933">
    <property type="entry name" value="DEXSc_RecD-like"/>
    <property type="match status" value="1"/>
</dbReference>
<dbReference type="RefSeq" id="WP_249317982.1">
    <property type="nucleotide sequence ID" value="NZ_JACRSN010000002.1"/>
</dbReference>
<dbReference type="PANTHER" id="PTHR43788:SF6">
    <property type="entry name" value="DNA HELICASE B"/>
    <property type="match status" value="1"/>
</dbReference>
<dbReference type="InterPro" id="IPR027785">
    <property type="entry name" value="UvrD-like_helicase_C"/>
</dbReference>
<dbReference type="SMART" id="SM00382">
    <property type="entry name" value="AAA"/>
    <property type="match status" value="1"/>
</dbReference>
<accession>A0A926HRW4</accession>
<organism evidence="5 6">
    <name type="scientific">Yeguia hominis</name>
    <dbReference type="NCBI Taxonomy" id="2763662"/>
    <lineage>
        <taxon>Bacteria</taxon>
        <taxon>Bacillati</taxon>
        <taxon>Bacillota</taxon>
        <taxon>Clostridia</taxon>
        <taxon>Eubacteriales</taxon>
        <taxon>Yeguiaceae</taxon>
        <taxon>Yeguia</taxon>
    </lineage>
</organism>
<feature type="binding site" evidence="3">
    <location>
        <begin position="347"/>
        <end position="351"/>
    </location>
    <ligand>
        <name>ATP</name>
        <dbReference type="ChEBI" id="CHEBI:30616"/>
    </ligand>
</feature>
<dbReference type="CDD" id="cd18809">
    <property type="entry name" value="SF1_C_RecD"/>
    <property type="match status" value="1"/>
</dbReference>
<dbReference type="Pfam" id="PF13538">
    <property type="entry name" value="UvrD_C_2"/>
    <property type="match status" value="1"/>
</dbReference>
<dbReference type="GO" id="GO:0016787">
    <property type="term" value="F:hydrolase activity"/>
    <property type="evidence" value="ECO:0007669"/>
    <property type="project" value="UniProtKB-KW"/>
</dbReference>
<dbReference type="GO" id="GO:0003677">
    <property type="term" value="F:DNA binding"/>
    <property type="evidence" value="ECO:0007669"/>
    <property type="project" value="UniProtKB-UniRule"/>
</dbReference>
<proteinExistence type="inferred from homology"/>
<dbReference type="InterPro" id="IPR041451">
    <property type="entry name" value="RecD2_SH13"/>
</dbReference>
<protein>
    <recommendedName>
        <fullName evidence="3">ATP-dependent RecD2 DNA helicase</fullName>
        <ecNumber evidence="3">5.6.2.3</ecNumber>
    </recommendedName>
    <alternativeName>
        <fullName evidence="3">DNA 5'-3' helicase subunit RecD2</fullName>
    </alternativeName>
</protein>
<comment type="function">
    <text evidence="3">DNA-dependent ATPase and ATP-dependent 5'-3' DNA helicase. Has no activity on blunt DNA or DNA with 3'-overhangs, requires at least 10 bases of 5'-ssDNA for helicase activity.</text>
</comment>
<dbReference type="AlphaFoldDB" id="A0A926HRW4"/>
<dbReference type="SUPFAM" id="SSF47781">
    <property type="entry name" value="RuvA domain 2-like"/>
    <property type="match status" value="1"/>
</dbReference>
<dbReference type="GO" id="GO:0009338">
    <property type="term" value="C:exodeoxyribonuclease V complex"/>
    <property type="evidence" value="ECO:0007669"/>
    <property type="project" value="TreeGrafter"/>
</dbReference>
<dbReference type="Gene3D" id="1.10.150.20">
    <property type="entry name" value="5' to 3' exonuclease, C-terminal subdomain"/>
    <property type="match status" value="1"/>
</dbReference>
<dbReference type="PANTHER" id="PTHR43788">
    <property type="entry name" value="DNA2/NAM7 HELICASE FAMILY MEMBER"/>
    <property type="match status" value="1"/>
</dbReference>
<dbReference type="InterPro" id="IPR029493">
    <property type="entry name" value="RecD2-like_HHH"/>
</dbReference>
<comment type="catalytic activity">
    <reaction evidence="3">
        <text>ATP + H2O = ADP + phosphate + H(+)</text>
        <dbReference type="Rhea" id="RHEA:13065"/>
        <dbReference type="ChEBI" id="CHEBI:15377"/>
        <dbReference type="ChEBI" id="CHEBI:15378"/>
        <dbReference type="ChEBI" id="CHEBI:30616"/>
        <dbReference type="ChEBI" id="CHEBI:43474"/>
        <dbReference type="ChEBI" id="CHEBI:456216"/>
        <dbReference type="EC" id="5.6.2.3"/>
    </reaction>
</comment>
<dbReference type="GO" id="GO:0017116">
    <property type="term" value="F:single-stranded DNA helicase activity"/>
    <property type="evidence" value="ECO:0007669"/>
    <property type="project" value="TreeGrafter"/>
</dbReference>
<comment type="similarity">
    <text evidence="3">Belongs to the RecD family. RecD2 subfamily.</text>
</comment>
<evidence type="ECO:0000256" key="1">
    <source>
        <dbReference type="ARBA" id="ARBA00022741"/>
    </source>
</evidence>
<keyword evidence="3" id="KW-0413">Isomerase</keyword>
<dbReference type="Proteomes" id="UP000651482">
    <property type="component" value="Unassembled WGS sequence"/>
</dbReference>
<dbReference type="GO" id="GO:0006310">
    <property type="term" value="P:DNA recombination"/>
    <property type="evidence" value="ECO:0007669"/>
    <property type="project" value="InterPro"/>
</dbReference>
<dbReference type="InterPro" id="IPR050534">
    <property type="entry name" value="Coronavir_polyprotein_1ab"/>
</dbReference>
<dbReference type="HAMAP" id="MF_01488">
    <property type="entry name" value="RecD2"/>
    <property type="match status" value="1"/>
</dbReference>
<gene>
    <name evidence="3" type="primary">recD2</name>
    <name evidence="5" type="ORF">IAG03_01825</name>
</gene>
<dbReference type="Pfam" id="PF13245">
    <property type="entry name" value="AAA_19"/>
    <property type="match status" value="1"/>
</dbReference>
<keyword evidence="6" id="KW-1185">Reference proteome</keyword>
<evidence type="ECO:0000259" key="4">
    <source>
        <dbReference type="SMART" id="SM00382"/>
    </source>
</evidence>
<dbReference type="Gene3D" id="2.30.30.940">
    <property type="match status" value="1"/>
</dbReference>
<dbReference type="NCBIfam" id="TIGR01448">
    <property type="entry name" value="recD_rel"/>
    <property type="match status" value="1"/>
</dbReference>
<reference evidence="5" key="1">
    <citation type="submission" date="2020-08" db="EMBL/GenBank/DDBJ databases">
        <title>Genome public.</title>
        <authorList>
            <person name="Liu C."/>
            <person name="Sun Q."/>
        </authorList>
    </citation>
    <scope>NUCLEOTIDE SEQUENCE</scope>
    <source>
        <strain evidence="5">NSJ-40</strain>
    </source>
</reference>
<dbReference type="InterPro" id="IPR006345">
    <property type="entry name" value="RecD2"/>
</dbReference>
<name>A0A926HRW4_9FIRM</name>
<evidence type="ECO:0000256" key="3">
    <source>
        <dbReference type="HAMAP-Rule" id="MF_01488"/>
    </source>
</evidence>
<keyword evidence="3 5" id="KW-0347">Helicase</keyword>
<dbReference type="InterPro" id="IPR003593">
    <property type="entry name" value="AAA+_ATPase"/>
</dbReference>
<dbReference type="Gene3D" id="1.10.10.2220">
    <property type="match status" value="1"/>
</dbReference>
<dbReference type="Pfam" id="PF14490">
    <property type="entry name" value="HHH_RecD2"/>
    <property type="match status" value="1"/>
</dbReference>
<dbReference type="EC" id="5.6.2.3" evidence="3"/>
<dbReference type="Pfam" id="PF18335">
    <property type="entry name" value="SH3_13"/>
    <property type="match status" value="1"/>
</dbReference>
<dbReference type="SUPFAM" id="SSF52540">
    <property type="entry name" value="P-loop containing nucleoside triphosphate hydrolases"/>
    <property type="match status" value="1"/>
</dbReference>
<sequence>MEEHARYQMTGSVEELIFRNEKNGYTVAELAVGDELYTVIGTMPGVRVGETITVTGVWTRHPNFGEQFKADSVKRERPETAEAILKYLSSGAVKGVGAKTAEKIVALFGADALRVMEEEPLRLCQIKGITRAKAQSISTELQRDSGLREMMVSLGRYGIHPNEAVKIWKLYGSSYASRMQEDPYCLCEGGIGIDFLRADEIAAMMDKPQEDLHRVRAGLLYVLRHNAGNGHTCLPAQKLTATAARLLGVEETLTAVTLEELKNTQTVVSAVFAETEYIYTMPLFKAESYIAHRLRMHVRYPARSISGIENHIRAVETRTGLSYAPQQKEAIREALGKGLLLLTGGPGTGKTTTLQAMISILKEKGETVLLAAPTGRAAKRMSELTGEEAKTIHRLLQVEWDADDRPTFAKNEKNLLECDALVIDELSMVDVLLFESLLRAVPLGCRLILVGDQDQLPSVGPGNIAGDLLTAGILPTVQLTEVFRQAMESLIVTNAHRIVQGEMPVLNVKDRDFFFLPMRTAGGITELILELCEKRLPGRYGFSPLWDIQVLSPSRKGDLGTQELNRRLQAVLNPASPEKKEVQAGGTLLREGDKVIQIRNNYQQPWVRTDETSGEGVFNGDIGVVLEIDRRGGTVTVQMDDKLVPYDFELLSELELAYALTVHKSQGSEFSAVVMPMYPGPKQLAYRNLLYTAITRAKSLLILAGQEQVVANMVENDRKTRRYTGLSYMLCGGEGK</sequence>
<dbReference type="Gene3D" id="3.40.50.300">
    <property type="entry name" value="P-loop containing nucleotide triphosphate hydrolases"/>
    <property type="match status" value="2"/>
</dbReference>